<accession>A0A067D518</accession>
<feature type="compositionally biased region" description="Basic and acidic residues" evidence="1">
    <location>
        <begin position="113"/>
        <end position="144"/>
    </location>
</feature>
<dbReference type="KEGG" id="spar:SPRG_01371"/>
<evidence type="ECO:0000313" key="2">
    <source>
        <dbReference type="EMBL" id="KDO34097.1"/>
    </source>
</evidence>
<protein>
    <submittedName>
        <fullName evidence="2">Uncharacterized protein</fullName>
    </submittedName>
</protein>
<sequence>MSSAPTTHGMPRQAVVTAPPIPDKGKRKAAPERKPAPLSRTPKPTPMPTQREPAPLILDKGKRKAAPERKPAWWEDAPTESEDDDDEDLDERLGGNTKRARRDEAPGSTSHRFTKEARALRTKHDSRGSGEPMHEKPRNLDTGRKGNLAVRPKLVYKESFTLGVGVGLFAEESVSAGEVVALPFEAQPVDRVTPGHPATRSTERATKNAAQTVLASSDVSVATGPIASAAVPTKQAAKRRLKDAEQRRKQGAPMIEVRESFTDVGTYFKVKGDQTKFLVDEWLVHMLDADAGLTELPTTTSDALIVVLQALYELDELAQVVADSDLSAHILELWETLHQESRGNVTNTQLDTTTSFPNLVLARGGAHAHFAALVKKGKYHEPIKVAFSGTRDVARLAMATVVSNVGVEVFETPIGTDDTGHGPVHVVADAPLFSAILRKAADAGLLQDLPRRIQAALMRSDVVLPDVNLWTGGIAQVQHLAYTPFRTGRRAITTSEVEAYEAALGAKKTRFNWY</sequence>
<dbReference type="VEuPathDB" id="FungiDB:SPRG_01371"/>
<keyword evidence="3" id="KW-1185">Reference proteome</keyword>
<name>A0A067D518_SAPPC</name>
<dbReference type="RefSeq" id="XP_012194980.1">
    <property type="nucleotide sequence ID" value="XM_012339590.1"/>
</dbReference>
<evidence type="ECO:0000256" key="1">
    <source>
        <dbReference type="SAM" id="MobiDB-lite"/>
    </source>
</evidence>
<gene>
    <name evidence="2" type="ORF">SPRG_01371</name>
</gene>
<dbReference type="AlphaFoldDB" id="A0A067D518"/>
<feature type="compositionally biased region" description="Acidic residues" evidence="1">
    <location>
        <begin position="77"/>
        <end position="90"/>
    </location>
</feature>
<evidence type="ECO:0000313" key="3">
    <source>
        <dbReference type="Proteomes" id="UP000030745"/>
    </source>
</evidence>
<dbReference type="GeneID" id="24123966"/>
<organism evidence="2 3">
    <name type="scientific">Saprolegnia parasitica (strain CBS 223.65)</name>
    <dbReference type="NCBI Taxonomy" id="695850"/>
    <lineage>
        <taxon>Eukaryota</taxon>
        <taxon>Sar</taxon>
        <taxon>Stramenopiles</taxon>
        <taxon>Oomycota</taxon>
        <taxon>Saprolegniomycetes</taxon>
        <taxon>Saprolegniales</taxon>
        <taxon>Saprolegniaceae</taxon>
        <taxon>Saprolegnia</taxon>
    </lineage>
</organism>
<dbReference type="Proteomes" id="UP000030745">
    <property type="component" value="Unassembled WGS sequence"/>
</dbReference>
<feature type="region of interest" description="Disordered" evidence="1">
    <location>
        <begin position="1"/>
        <end position="146"/>
    </location>
</feature>
<dbReference type="EMBL" id="KK583191">
    <property type="protein sequence ID" value="KDO34097.1"/>
    <property type="molecule type" value="Genomic_DNA"/>
</dbReference>
<proteinExistence type="predicted"/>
<reference evidence="2 3" key="1">
    <citation type="journal article" date="2013" name="PLoS Genet.">
        <title>Distinctive expansion of potential virulence genes in the genome of the oomycete fish pathogen Saprolegnia parasitica.</title>
        <authorList>
            <person name="Jiang R.H."/>
            <person name="de Bruijn I."/>
            <person name="Haas B.J."/>
            <person name="Belmonte R."/>
            <person name="Lobach L."/>
            <person name="Christie J."/>
            <person name="van den Ackerveken G."/>
            <person name="Bottin A."/>
            <person name="Bulone V."/>
            <person name="Diaz-Moreno S.M."/>
            <person name="Dumas B."/>
            <person name="Fan L."/>
            <person name="Gaulin E."/>
            <person name="Govers F."/>
            <person name="Grenville-Briggs L.J."/>
            <person name="Horner N.R."/>
            <person name="Levin J.Z."/>
            <person name="Mammella M."/>
            <person name="Meijer H.J."/>
            <person name="Morris P."/>
            <person name="Nusbaum C."/>
            <person name="Oome S."/>
            <person name="Phillips A.J."/>
            <person name="van Rooyen D."/>
            <person name="Rzeszutek E."/>
            <person name="Saraiva M."/>
            <person name="Secombes C.J."/>
            <person name="Seidl M.F."/>
            <person name="Snel B."/>
            <person name="Stassen J.H."/>
            <person name="Sykes S."/>
            <person name="Tripathy S."/>
            <person name="van den Berg H."/>
            <person name="Vega-Arreguin J.C."/>
            <person name="Wawra S."/>
            <person name="Young S.K."/>
            <person name="Zeng Q."/>
            <person name="Dieguez-Uribeondo J."/>
            <person name="Russ C."/>
            <person name="Tyler B.M."/>
            <person name="van West P."/>
        </authorList>
    </citation>
    <scope>NUCLEOTIDE SEQUENCE [LARGE SCALE GENOMIC DNA]</scope>
    <source>
        <strain evidence="2 3">CBS 223.65</strain>
    </source>
</reference>